<dbReference type="InterPro" id="IPR052259">
    <property type="entry name" value="Nucleoredoxin-like"/>
</dbReference>
<keyword evidence="9" id="KW-1185">Reference proteome</keyword>
<evidence type="ECO:0000256" key="3">
    <source>
        <dbReference type="ARBA" id="ARBA00023002"/>
    </source>
</evidence>
<evidence type="ECO:0000313" key="9">
    <source>
        <dbReference type="Proteomes" id="UP001432027"/>
    </source>
</evidence>
<comment type="caution">
    <text evidence="8">The sequence shown here is derived from an EMBL/GenBank/DDBJ whole genome shotgun (WGS) entry which is preliminary data.</text>
</comment>
<comment type="catalytic activity">
    <reaction evidence="6">
        <text>[protein]-dithiol + NADP(+) = [protein]-disulfide + NADPH + H(+)</text>
        <dbReference type="Rhea" id="RHEA:18753"/>
        <dbReference type="Rhea" id="RHEA-COMP:10593"/>
        <dbReference type="Rhea" id="RHEA-COMP:10594"/>
        <dbReference type="ChEBI" id="CHEBI:15378"/>
        <dbReference type="ChEBI" id="CHEBI:29950"/>
        <dbReference type="ChEBI" id="CHEBI:50058"/>
        <dbReference type="ChEBI" id="CHEBI:57783"/>
        <dbReference type="ChEBI" id="CHEBI:58349"/>
        <dbReference type="EC" id="1.8.1.8"/>
    </reaction>
</comment>
<dbReference type="EC" id="1.8.1.8" evidence="1"/>
<evidence type="ECO:0000256" key="2">
    <source>
        <dbReference type="ARBA" id="ARBA00022737"/>
    </source>
</evidence>
<dbReference type="Proteomes" id="UP001432027">
    <property type="component" value="Unassembled WGS sequence"/>
</dbReference>
<dbReference type="PANTHER" id="PTHR13871:SF103">
    <property type="entry name" value="THIOREDOXIN DOMAIN-CONTAINING PROTEIN"/>
    <property type="match status" value="1"/>
</dbReference>
<evidence type="ECO:0000256" key="5">
    <source>
        <dbReference type="ARBA" id="ARBA00047388"/>
    </source>
</evidence>
<evidence type="ECO:0000313" key="8">
    <source>
        <dbReference type="EMBL" id="GMS85931.1"/>
    </source>
</evidence>
<keyword evidence="2" id="KW-0677">Repeat</keyword>
<proteinExistence type="predicted"/>
<sequence>MTSIFNDDQVFKNKEVCNVGLAGKTIGIFFVSFSELGSITHMPLMKKFFKNKDDFGLHDFEIVIASLDENESDYNLLIDESDAGWYYLEYQNPLIKELYEKYNVDQLPALVVVRFNGDIVTKNGVPDIVTAYSLFDGWI</sequence>
<feature type="domain" description="Thioredoxin-like fold" evidence="7">
    <location>
        <begin position="23"/>
        <end position="119"/>
    </location>
</feature>
<dbReference type="PANTHER" id="PTHR13871">
    <property type="entry name" value="THIOREDOXIN"/>
    <property type="match status" value="1"/>
</dbReference>
<evidence type="ECO:0000259" key="7">
    <source>
        <dbReference type="Pfam" id="PF13905"/>
    </source>
</evidence>
<dbReference type="InterPro" id="IPR036249">
    <property type="entry name" value="Thioredoxin-like_sf"/>
</dbReference>
<comment type="catalytic activity">
    <reaction evidence="5">
        <text>[protein]-dithiol + NAD(+) = [protein]-disulfide + NADH + H(+)</text>
        <dbReference type="Rhea" id="RHEA:18749"/>
        <dbReference type="Rhea" id="RHEA-COMP:10593"/>
        <dbReference type="Rhea" id="RHEA-COMP:10594"/>
        <dbReference type="ChEBI" id="CHEBI:15378"/>
        <dbReference type="ChEBI" id="CHEBI:29950"/>
        <dbReference type="ChEBI" id="CHEBI:50058"/>
        <dbReference type="ChEBI" id="CHEBI:57540"/>
        <dbReference type="ChEBI" id="CHEBI:57945"/>
        <dbReference type="EC" id="1.8.1.8"/>
    </reaction>
</comment>
<accession>A0AAV5SRC7</accession>
<reference evidence="8" key="1">
    <citation type="submission" date="2023-10" db="EMBL/GenBank/DDBJ databases">
        <title>Genome assembly of Pristionchus species.</title>
        <authorList>
            <person name="Yoshida K."/>
            <person name="Sommer R.J."/>
        </authorList>
    </citation>
    <scope>NUCLEOTIDE SEQUENCE</scope>
    <source>
        <strain evidence="8">RS0144</strain>
    </source>
</reference>
<dbReference type="Pfam" id="PF13905">
    <property type="entry name" value="Thioredoxin_8"/>
    <property type="match status" value="1"/>
</dbReference>
<evidence type="ECO:0000256" key="1">
    <source>
        <dbReference type="ARBA" id="ARBA00012612"/>
    </source>
</evidence>
<dbReference type="SUPFAM" id="SSF52833">
    <property type="entry name" value="Thioredoxin-like"/>
    <property type="match status" value="1"/>
</dbReference>
<gene>
    <name evidence="8" type="ORF">PENTCL1PPCAC_8106</name>
</gene>
<keyword evidence="4" id="KW-0520">NAD</keyword>
<name>A0AAV5SRC7_9BILA</name>
<evidence type="ECO:0000256" key="4">
    <source>
        <dbReference type="ARBA" id="ARBA00023027"/>
    </source>
</evidence>
<evidence type="ECO:0000256" key="6">
    <source>
        <dbReference type="ARBA" id="ARBA00047804"/>
    </source>
</evidence>
<dbReference type="InterPro" id="IPR012336">
    <property type="entry name" value="Thioredoxin-like_fold"/>
</dbReference>
<dbReference type="EMBL" id="BTSX01000002">
    <property type="protein sequence ID" value="GMS85931.1"/>
    <property type="molecule type" value="Genomic_DNA"/>
</dbReference>
<dbReference type="AlphaFoldDB" id="A0AAV5SRC7"/>
<organism evidence="8 9">
    <name type="scientific">Pristionchus entomophagus</name>
    <dbReference type="NCBI Taxonomy" id="358040"/>
    <lineage>
        <taxon>Eukaryota</taxon>
        <taxon>Metazoa</taxon>
        <taxon>Ecdysozoa</taxon>
        <taxon>Nematoda</taxon>
        <taxon>Chromadorea</taxon>
        <taxon>Rhabditida</taxon>
        <taxon>Rhabditina</taxon>
        <taxon>Diplogasteromorpha</taxon>
        <taxon>Diplogasteroidea</taxon>
        <taxon>Neodiplogasteridae</taxon>
        <taxon>Pristionchus</taxon>
    </lineage>
</organism>
<dbReference type="GO" id="GO:0047134">
    <property type="term" value="F:protein-disulfide reductase [NAD(P)H] activity"/>
    <property type="evidence" value="ECO:0007669"/>
    <property type="project" value="UniProtKB-EC"/>
</dbReference>
<dbReference type="Gene3D" id="3.40.30.10">
    <property type="entry name" value="Glutaredoxin"/>
    <property type="match status" value="1"/>
</dbReference>
<keyword evidence="3" id="KW-0560">Oxidoreductase</keyword>
<protein>
    <recommendedName>
        <fullName evidence="1">protein-disulfide reductase</fullName>
        <ecNumber evidence="1">1.8.1.8</ecNumber>
    </recommendedName>
</protein>